<evidence type="ECO:0000259" key="2">
    <source>
        <dbReference type="Pfam" id="PF00501"/>
    </source>
</evidence>
<dbReference type="Proteomes" id="UP000653644">
    <property type="component" value="Unassembled WGS sequence"/>
</dbReference>
<keyword evidence="4" id="KW-1185">Reference proteome</keyword>
<accession>A0ABQ3D3Q7</accession>
<protein>
    <recommendedName>
        <fullName evidence="2">AMP-dependent synthetase/ligase domain-containing protein</fullName>
    </recommendedName>
</protein>
<dbReference type="PROSITE" id="PS00455">
    <property type="entry name" value="AMP_BINDING"/>
    <property type="match status" value="1"/>
</dbReference>
<dbReference type="EMBL" id="BMVN01000035">
    <property type="protein sequence ID" value="GHA55119.1"/>
    <property type="molecule type" value="Genomic_DNA"/>
</dbReference>
<reference evidence="4" key="1">
    <citation type="journal article" date="2019" name="Int. J. Syst. Evol. Microbiol.">
        <title>The Global Catalogue of Microorganisms (GCM) 10K type strain sequencing project: providing services to taxonomists for standard genome sequencing and annotation.</title>
        <authorList>
            <consortium name="The Broad Institute Genomics Platform"/>
            <consortium name="The Broad Institute Genome Sequencing Center for Infectious Disease"/>
            <person name="Wu L."/>
            <person name="Ma J."/>
        </authorList>
    </citation>
    <scope>NUCLEOTIDE SEQUENCE [LARGE SCALE GENOMIC DNA]</scope>
    <source>
        <strain evidence="4">JCM 4733</strain>
    </source>
</reference>
<dbReference type="Pfam" id="PF00501">
    <property type="entry name" value="AMP-binding"/>
    <property type="match status" value="1"/>
</dbReference>
<proteinExistence type="predicted"/>
<feature type="region of interest" description="Disordered" evidence="1">
    <location>
        <begin position="119"/>
        <end position="149"/>
    </location>
</feature>
<dbReference type="Gene3D" id="3.40.50.12780">
    <property type="entry name" value="N-terminal domain of ligase-like"/>
    <property type="match status" value="1"/>
</dbReference>
<dbReference type="InterPro" id="IPR020845">
    <property type="entry name" value="AMP-binding_CS"/>
</dbReference>
<name>A0ABQ3D3Q7_9ACTN</name>
<dbReference type="InterPro" id="IPR042099">
    <property type="entry name" value="ANL_N_sf"/>
</dbReference>
<evidence type="ECO:0000313" key="4">
    <source>
        <dbReference type="Proteomes" id="UP000653644"/>
    </source>
</evidence>
<feature type="domain" description="AMP-dependent synthetase/ligase" evidence="2">
    <location>
        <begin position="3"/>
        <end position="69"/>
    </location>
</feature>
<evidence type="ECO:0000313" key="3">
    <source>
        <dbReference type="EMBL" id="GHA55119.1"/>
    </source>
</evidence>
<dbReference type="PANTHER" id="PTHR45527:SF1">
    <property type="entry name" value="FATTY ACID SYNTHASE"/>
    <property type="match status" value="1"/>
</dbReference>
<gene>
    <name evidence="3" type="ORF">GCM10010345_69620</name>
</gene>
<evidence type="ECO:0000256" key="1">
    <source>
        <dbReference type="SAM" id="MobiDB-lite"/>
    </source>
</evidence>
<dbReference type="RefSeq" id="WP_306433492.1">
    <property type="nucleotide sequence ID" value="NZ_BMVN01000035.1"/>
</dbReference>
<dbReference type="PANTHER" id="PTHR45527">
    <property type="entry name" value="NONRIBOSOMAL PEPTIDE SYNTHETASE"/>
    <property type="match status" value="1"/>
</dbReference>
<comment type="caution">
    <text evidence="3">The sequence shown here is derived from an EMBL/GenBank/DDBJ whole genome shotgun (WGS) entry which is preliminary data.</text>
</comment>
<sequence length="149" mass="15923">MVTPGDLAYVIFTSGSTGRPKPVAVTHASLASHAADVGTAFELTEADRVLLFTGPGFDVFSEGVFPTLLLRRQSGRADLVIGSAVGNRPPGFRETVGMFWGESVLSTPRCWWSWRSRWPGPARSTSPPAPGRGPRGWSRSPRTPASPAC</sequence>
<dbReference type="SUPFAM" id="SSF56801">
    <property type="entry name" value="Acetyl-CoA synthetase-like"/>
    <property type="match status" value="1"/>
</dbReference>
<organism evidence="3 4">
    <name type="scientific">Streptomyces canarius</name>
    <dbReference type="NCBI Taxonomy" id="285453"/>
    <lineage>
        <taxon>Bacteria</taxon>
        <taxon>Bacillati</taxon>
        <taxon>Actinomycetota</taxon>
        <taxon>Actinomycetes</taxon>
        <taxon>Kitasatosporales</taxon>
        <taxon>Streptomycetaceae</taxon>
        <taxon>Streptomyces</taxon>
    </lineage>
</organism>
<dbReference type="InterPro" id="IPR000873">
    <property type="entry name" value="AMP-dep_synth/lig_dom"/>
</dbReference>